<feature type="region of interest" description="Disordered" evidence="1">
    <location>
        <begin position="1"/>
        <end position="58"/>
    </location>
</feature>
<gene>
    <name evidence="2" type="ORF">Acr_15g0011290</name>
</gene>
<accession>A0A7J0FV26</accession>
<sequence>MGDGSSQEPRFGASEEEARWKRVPISSETRPRSRQKRGIETRKENDRMKAHRLYSGGGLLRTSEGDEVLLKAQKMDNLWRRVGSVAIGGATIKYQTNAIAMCKSIGEWKEQCSPSQRWGQRFLDIQERLRQLAK</sequence>
<dbReference type="Proteomes" id="UP000585474">
    <property type="component" value="Unassembled WGS sequence"/>
</dbReference>
<evidence type="ECO:0000256" key="1">
    <source>
        <dbReference type="SAM" id="MobiDB-lite"/>
    </source>
</evidence>
<evidence type="ECO:0000313" key="3">
    <source>
        <dbReference type="Proteomes" id="UP000585474"/>
    </source>
</evidence>
<reference evidence="2 3" key="1">
    <citation type="submission" date="2019-07" db="EMBL/GenBank/DDBJ databases">
        <title>De Novo Assembly of kiwifruit Actinidia rufa.</title>
        <authorList>
            <person name="Sugita-Konishi S."/>
            <person name="Sato K."/>
            <person name="Mori E."/>
            <person name="Abe Y."/>
            <person name="Kisaki G."/>
            <person name="Hamano K."/>
            <person name="Suezawa K."/>
            <person name="Otani M."/>
            <person name="Fukuda T."/>
            <person name="Manabe T."/>
            <person name="Gomi K."/>
            <person name="Tabuchi M."/>
            <person name="Akimitsu K."/>
            <person name="Kataoka I."/>
        </authorList>
    </citation>
    <scope>NUCLEOTIDE SEQUENCE [LARGE SCALE GENOMIC DNA]</scope>
    <source>
        <strain evidence="3">cv. Fuchu</strain>
    </source>
</reference>
<name>A0A7J0FV26_9ERIC</name>
<evidence type="ECO:0000313" key="2">
    <source>
        <dbReference type="EMBL" id="GFZ02521.1"/>
    </source>
</evidence>
<proteinExistence type="predicted"/>
<protein>
    <submittedName>
        <fullName evidence="2">Uncharacterized protein</fullName>
    </submittedName>
</protein>
<comment type="caution">
    <text evidence="2">The sequence shown here is derived from an EMBL/GenBank/DDBJ whole genome shotgun (WGS) entry which is preliminary data.</text>
</comment>
<feature type="compositionally biased region" description="Basic and acidic residues" evidence="1">
    <location>
        <begin position="37"/>
        <end position="48"/>
    </location>
</feature>
<organism evidence="2 3">
    <name type="scientific">Actinidia rufa</name>
    <dbReference type="NCBI Taxonomy" id="165716"/>
    <lineage>
        <taxon>Eukaryota</taxon>
        <taxon>Viridiplantae</taxon>
        <taxon>Streptophyta</taxon>
        <taxon>Embryophyta</taxon>
        <taxon>Tracheophyta</taxon>
        <taxon>Spermatophyta</taxon>
        <taxon>Magnoliopsida</taxon>
        <taxon>eudicotyledons</taxon>
        <taxon>Gunneridae</taxon>
        <taxon>Pentapetalae</taxon>
        <taxon>asterids</taxon>
        <taxon>Ericales</taxon>
        <taxon>Actinidiaceae</taxon>
        <taxon>Actinidia</taxon>
    </lineage>
</organism>
<dbReference type="EMBL" id="BJWL01000015">
    <property type="protein sequence ID" value="GFZ02521.1"/>
    <property type="molecule type" value="Genomic_DNA"/>
</dbReference>
<dbReference type="AlphaFoldDB" id="A0A7J0FV26"/>
<keyword evidence="3" id="KW-1185">Reference proteome</keyword>